<protein>
    <submittedName>
        <fullName evidence="1">Glucosamine-6-phosphate isomerase</fullName>
    </submittedName>
</protein>
<gene>
    <name evidence="1" type="ORF">FHP25_40145</name>
</gene>
<dbReference type="GO" id="GO:0016853">
    <property type="term" value="F:isomerase activity"/>
    <property type="evidence" value="ECO:0007669"/>
    <property type="project" value="UniProtKB-KW"/>
</dbReference>
<proteinExistence type="predicted"/>
<accession>A0A5C8P6P9</accession>
<dbReference type="PANTHER" id="PTHR11280:SF5">
    <property type="entry name" value="GLUCOSAMINE-6-PHOSPHATE ISOMERASE"/>
    <property type="match status" value="1"/>
</dbReference>
<reference evidence="1 2" key="1">
    <citation type="submission" date="2019-06" db="EMBL/GenBank/DDBJ databases">
        <title>New taxonomy in bacterial strain CC-CFT640, isolated from vineyard.</title>
        <authorList>
            <person name="Lin S.-Y."/>
            <person name="Tsai C.-F."/>
            <person name="Young C.-C."/>
        </authorList>
    </citation>
    <scope>NUCLEOTIDE SEQUENCE [LARGE SCALE GENOMIC DNA]</scope>
    <source>
        <strain evidence="1 2">CC-CFT640</strain>
    </source>
</reference>
<dbReference type="GO" id="GO:0042802">
    <property type="term" value="F:identical protein binding"/>
    <property type="evidence" value="ECO:0007669"/>
    <property type="project" value="TreeGrafter"/>
</dbReference>
<organism evidence="1 2">
    <name type="scientific">Vineibacter terrae</name>
    <dbReference type="NCBI Taxonomy" id="2586908"/>
    <lineage>
        <taxon>Bacteria</taxon>
        <taxon>Pseudomonadati</taxon>
        <taxon>Pseudomonadota</taxon>
        <taxon>Alphaproteobacteria</taxon>
        <taxon>Hyphomicrobiales</taxon>
        <taxon>Vineibacter</taxon>
    </lineage>
</organism>
<dbReference type="GO" id="GO:0019262">
    <property type="term" value="P:N-acetylneuraminate catabolic process"/>
    <property type="evidence" value="ECO:0007669"/>
    <property type="project" value="TreeGrafter"/>
</dbReference>
<keyword evidence="1" id="KW-0413">Isomerase</keyword>
<dbReference type="PANTHER" id="PTHR11280">
    <property type="entry name" value="GLUCOSAMINE-6-PHOSPHATE ISOMERASE"/>
    <property type="match status" value="1"/>
</dbReference>
<dbReference type="GO" id="GO:0006046">
    <property type="term" value="P:N-acetylglucosamine catabolic process"/>
    <property type="evidence" value="ECO:0007669"/>
    <property type="project" value="TreeGrafter"/>
</dbReference>
<evidence type="ECO:0000313" key="1">
    <source>
        <dbReference type="EMBL" id="TXL69167.1"/>
    </source>
</evidence>
<evidence type="ECO:0000313" key="2">
    <source>
        <dbReference type="Proteomes" id="UP000321638"/>
    </source>
</evidence>
<dbReference type="InterPro" id="IPR037171">
    <property type="entry name" value="NagB/RpiA_transferase-like"/>
</dbReference>
<dbReference type="Gene3D" id="3.40.50.1360">
    <property type="match status" value="1"/>
</dbReference>
<dbReference type="EMBL" id="VDUZ01000099">
    <property type="protein sequence ID" value="TXL69167.1"/>
    <property type="molecule type" value="Genomic_DNA"/>
</dbReference>
<dbReference type="SUPFAM" id="SSF100950">
    <property type="entry name" value="NagB/RpiA/CoA transferase-like"/>
    <property type="match status" value="1"/>
</dbReference>
<dbReference type="Proteomes" id="UP000321638">
    <property type="component" value="Unassembled WGS sequence"/>
</dbReference>
<name>A0A5C8P6P9_9HYPH</name>
<dbReference type="InterPro" id="IPR004547">
    <property type="entry name" value="Glucosamine6P_isomerase"/>
</dbReference>
<keyword evidence="2" id="KW-1185">Reference proteome</keyword>
<dbReference type="GO" id="GO:0005737">
    <property type="term" value="C:cytoplasm"/>
    <property type="evidence" value="ECO:0007669"/>
    <property type="project" value="TreeGrafter"/>
</dbReference>
<dbReference type="GO" id="GO:0006043">
    <property type="term" value="P:glucosamine catabolic process"/>
    <property type="evidence" value="ECO:0007669"/>
    <property type="project" value="TreeGrafter"/>
</dbReference>
<dbReference type="AlphaFoldDB" id="A0A5C8P6P9"/>
<sequence length="280" mass="30349">MNALAIRPEDLGRGSPCRLAIVDDADALAAAFAQSMITAYRAAKAAGRPQVVFIVPVGPVGQFERLAAYANEARLSLADLVLINMDEYLSPDGRDFIAPDDPLSFRGHMQRHLWDRLDPALAPPASHRHFPDPRRPEATTALIARLGGVDVAFGGVGITGHLAFNDPPEPGDGMDLDSFAALPTRVVRLSRETLTINAVTAARGNIDRIPRLAVTVGMAEILASRQVRIFMNRTWHCAIVRKLLHGPVTPAVPASLLQRHPDVVVTITRDVAQLPEPELR</sequence>
<comment type="caution">
    <text evidence="1">The sequence shown here is derived from an EMBL/GenBank/DDBJ whole genome shotgun (WGS) entry which is preliminary data.</text>
</comment>
<dbReference type="GO" id="GO:0004342">
    <property type="term" value="F:glucosamine-6-phosphate deaminase activity"/>
    <property type="evidence" value="ECO:0007669"/>
    <property type="project" value="InterPro"/>
</dbReference>
<dbReference type="OrthoDB" id="9791139at2"/>
<dbReference type="RefSeq" id="WP_147852648.1">
    <property type="nucleotide sequence ID" value="NZ_VDUZ01000099.1"/>
</dbReference>